<gene>
    <name evidence="1" type="ORF">EVAR_100064_1</name>
</gene>
<keyword evidence="2" id="KW-1185">Reference proteome</keyword>
<reference evidence="1 2" key="1">
    <citation type="journal article" date="2019" name="Commun. Biol.">
        <title>The bagworm genome reveals a unique fibroin gene that provides high tensile strength.</title>
        <authorList>
            <person name="Kono N."/>
            <person name="Nakamura H."/>
            <person name="Ohtoshi R."/>
            <person name="Tomita M."/>
            <person name="Numata K."/>
            <person name="Arakawa K."/>
        </authorList>
    </citation>
    <scope>NUCLEOTIDE SEQUENCE [LARGE SCALE GENOMIC DNA]</scope>
</reference>
<sequence>MTSVYQTVIVPRAFAVRRQSLDVTLFLRTFDSNSKRLSNRRCTGRMLRPRKTLGRSADLKVKNETLFYTSAADLAYME</sequence>
<dbReference type="EMBL" id="BGZK01002477">
    <property type="protein sequence ID" value="GBP94228.1"/>
    <property type="molecule type" value="Genomic_DNA"/>
</dbReference>
<proteinExistence type="predicted"/>
<comment type="caution">
    <text evidence="1">The sequence shown here is derived from an EMBL/GenBank/DDBJ whole genome shotgun (WGS) entry which is preliminary data.</text>
</comment>
<organism evidence="1 2">
    <name type="scientific">Eumeta variegata</name>
    <name type="common">Bagworm moth</name>
    <name type="synonym">Eumeta japonica</name>
    <dbReference type="NCBI Taxonomy" id="151549"/>
    <lineage>
        <taxon>Eukaryota</taxon>
        <taxon>Metazoa</taxon>
        <taxon>Ecdysozoa</taxon>
        <taxon>Arthropoda</taxon>
        <taxon>Hexapoda</taxon>
        <taxon>Insecta</taxon>
        <taxon>Pterygota</taxon>
        <taxon>Neoptera</taxon>
        <taxon>Endopterygota</taxon>
        <taxon>Lepidoptera</taxon>
        <taxon>Glossata</taxon>
        <taxon>Ditrysia</taxon>
        <taxon>Tineoidea</taxon>
        <taxon>Psychidae</taxon>
        <taxon>Oiketicinae</taxon>
        <taxon>Eumeta</taxon>
    </lineage>
</organism>
<accession>A0A4C2A2F9</accession>
<name>A0A4C2A2F9_EUMVA</name>
<protein>
    <submittedName>
        <fullName evidence="1">Uncharacterized protein</fullName>
    </submittedName>
</protein>
<dbReference type="Proteomes" id="UP000299102">
    <property type="component" value="Unassembled WGS sequence"/>
</dbReference>
<dbReference type="AlphaFoldDB" id="A0A4C2A2F9"/>
<evidence type="ECO:0000313" key="2">
    <source>
        <dbReference type="Proteomes" id="UP000299102"/>
    </source>
</evidence>
<evidence type="ECO:0000313" key="1">
    <source>
        <dbReference type="EMBL" id="GBP94228.1"/>
    </source>
</evidence>